<dbReference type="EMBL" id="KB706085">
    <property type="protein sequence ID" value="EMR69432.1"/>
    <property type="molecule type" value="Genomic_DNA"/>
</dbReference>
<gene>
    <name evidence="16" type="ORF">UCREL1_3548</name>
</gene>
<dbReference type="InterPro" id="IPR013783">
    <property type="entry name" value="Ig-like_fold"/>
</dbReference>
<feature type="signal peptide" evidence="14">
    <location>
        <begin position="1"/>
        <end position="19"/>
    </location>
</feature>
<dbReference type="Pfam" id="PF14310">
    <property type="entry name" value="Fn3-like"/>
    <property type="match status" value="1"/>
</dbReference>
<keyword evidence="17" id="KW-1185">Reference proteome</keyword>
<dbReference type="Gene3D" id="3.40.50.1700">
    <property type="entry name" value="Glycoside hydrolase family 3 C-terminal domain"/>
    <property type="match status" value="1"/>
</dbReference>
<dbReference type="PROSITE" id="PS00775">
    <property type="entry name" value="GLYCOSYL_HYDROL_F3"/>
    <property type="match status" value="1"/>
</dbReference>
<dbReference type="SMART" id="SM01217">
    <property type="entry name" value="Fn3_like"/>
    <property type="match status" value="1"/>
</dbReference>
<comment type="catalytic activity">
    <reaction evidence="1 13">
        <text>Hydrolysis of terminal, non-reducing beta-D-glucosyl residues with release of beta-D-glucose.</text>
        <dbReference type="EC" id="3.2.1.21"/>
    </reaction>
</comment>
<dbReference type="Gene3D" id="2.60.40.10">
    <property type="entry name" value="Immunoglobulins"/>
    <property type="match status" value="1"/>
</dbReference>
<evidence type="ECO:0000313" key="17">
    <source>
        <dbReference type="Proteomes" id="UP000012174"/>
    </source>
</evidence>
<dbReference type="InterPro" id="IPR001764">
    <property type="entry name" value="Glyco_hydro_3_N"/>
</dbReference>
<dbReference type="InterPro" id="IPR036881">
    <property type="entry name" value="Glyco_hydro_3_C_sf"/>
</dbReference>
<evidence type="ECO:0000256" key="8">
    <source>
        <dbReference type="ARBA" id="ARBA00023001"/>
    </source>
</evidence>
<dbReference type="InterPro" id="IPR017853">
    <property type="entry name" value="GH"/>
</dbReference>
<dbReference type="HOGENOM" id="CLU_004542_2_1_1"/>
<evidence type="ECO:0000259" key="15">
    <source>
        <dbReference type="SMART" id="SM01217"/>
    </source>
</evidence>
<evidence type="ECO:0000256" key="4">
    <source>
        <dbReference type="ARBA" id="ARBA00005336"/>
    </source>
</evidence>
<dbReference type="eggNOG" id="ENOG502QR4D">
    <property type="taxonomic scope" value="Eukaryota"/>
</dbReference>
<evidence type="ECO:0000313" key="16">
    <source>
        <dbReference type="EMBL" id="EMR69432.1"/>
    </source>
</evidence>
<comment type="pathway">
    <text evidence="3 13">Glycan metabolism; cellulose degradation.</text>
</comment>
<dbReference type="OrthoDB" id="416222at2759"/>
<protein>
    <recommendedName>
        <fullName evidence="13">beta-glucosidase</fullName>
        <ecNumber evidence="13">3.2.1.21</ecNumber>
    </recommendedName>
</protein>
<dbReference type="OMA" id="PIVQGGH"/>
<evidence type="ECO:0000256" key="3">
    <source>
        <dbReference type="ARBA" id="ARBA00004987"/>
    </source>
</evidence>
<dbReference type="PANTHER" id="PTHR42715">
    <property type="entry name" value="BETA-GLUCOSIDASE"/>
    <property type="match status" value="1"/>
</dbReference>
<dbReference type="FunFam" id="3.20.20.300:FF:000002">
    <property type="entry name" value="Probable beta-glucosidase"/>
    <property type="match status" value="1"/>
</dbReference>
<dbReference type="InterPro" id="IPR026891">
    <property type="entry name" value="Fn3-like"/>
</dbReference>
<keyword evidence="10 13" id="KW-0119">Carbohydrate metabolism</keyword>
<evidence type="ECO:0000256" key="11">
    <source>
        <dbReference type="ARBA" id="ARBA00023295"/>
    </source>
</evidence>
<keyword evidence="6 14" id="KW-0732">Signal</keyword>
<dbReference type="Pfam" id="PF00933">
    <property type="entry name" value="Glyco_hydro_3"/>
    <property type="match status" value="1"/>
</dbReference>
<dbReference type="Gene3D" id="3.20.20.300">
    <property type="entry name" value="Glycoside hydrolase, family 3, N-terminal domain"/>
    <property type="match status" value="1"/>
</dbReference>
<dbReference type="SUPFAM" id="SSF51445">
    <property type="entry name" value="(Trans)glycosidases"/>
    <property type="match status" value="1"/>
</dbReference>
<keyword evidence="12 13" id="KW-0624">Polysaccharide degradation</keyword>
<keyword evidence="8" id="KW-0136">Cellulose degradation</keyword>
<dbReference type="EC" id="3.2.1.21" evidence="13"/>
<keyword evidence="7 13" id="KW-0378">Hydrolase</keyword>
<dbReference type="UniPathway" id="UPA00696"/>
<dbReference type="PRINTS" id="PR00133">
    <property type="entry name" value="GLHYDRLASE3"/>
</dbReference>
<dbReference type="PANTHER" id="PTHR42715:SF5">
    <property type="entry name" value="BETA-GLUCOSIDASE M-RELATED"/>
    <property type="match status" value="1"/>
</dbReference>
<accession>M7SYM3</accession>
<dbReference type="InterPro" id="IPR002772">
    <property type="entry name" value="Glyco_hydro_3_C"/>
</dbReference>
<dbReference type="InterPro" id="IPR019800">
    <property type="entry name" value="Glyco_hydro_3_AS"/>
</dbReference>
<evidence type="ECO:0000256" key="12">
    <source>
        <dbReference type="ARBA" id="ARBA00023326"/>
    </source>
</evidence>
<dbReference type="GO" id="GO:0005576">
    <property type="term" value="C:extracellular region"/>
    <property type="evidence" value="ECO:0007669"/>
    <property type="project" value="UniProtKB-SubCell"/>
</dbReference>
<evidence type="ECO:0000256" key="5">
    <source>
        <dbReference type="ARBA" id="ARBA00022525"/>
    </source>
</evidence>
<dbReference type="InterPro" id="IPR050288">
    <property type="entry name" value="Cellulose_deg_GH3"/>
</dbReference>
<evidence type="ECO:0000256" key="2">
    <source>
        <dbReference type="ARBA" id="ARBA00004613"/>
    </source>
</evidence>
<evidence type="ECO:0000256" key="9">
    <source>
        <dbReference type="ARBA" id="ARBA00023180"/>
    </source>
</evidence>
<keyword evidence="9" id="KW-0325">Glycoprotein</keyword>
<comment type="subcellular location">
    <subcellularLocation>
        <location evidence="2">Secreted</location>
    </subcellularLocation>
</comment>
<evidence type="ECO:0000256" key="14">
    <source>
        <dbReference type="SAM" id="SignalP"/>
    </source>
</evidence>
<proteinExistence type="inferred from homology"/>
<dbReference type="SUPFAM" id="SSF52279">
    <property type="entry name" value="Beta-D-glucan exohydrolase, C-terminal domain"/>
    <property type="match status" value="1"/>
</dbReference>
<dbReference type="AlphaFoldDB" id="M7SYM3"/>
<dbReference type="Pfam" id="PF01915">
    <property type="entry name" value="Glyco_hydro_3_C"/>
    <property type="match status" value="1"/>
</dbReference>
<dbReference type="GO" id="GO:0008422">
    <property type="term" value="F:beta-glucosidase activity"/>
    <property type="evidence" value="ECO:0007669"/>
    <property type="project" value="UniProtKB-EC"/>
</dbReference>
<dbReference type="InterPro" id="IPR036962">
    <property type="entry name" value="Glyco_hydro_3_N_sf"/>
</dbReference>
<comment type="similarity">
    <text evidence="4 13">Belongs to the glycosyl hydrolase 3 family.</text>
</comment>
<dbReference type="GO" id="GO:0030245">
    <property type="term" value="P:cellulose catabolic process"/>
    <property type="evidence" value="ECO:0007669"/>
    <property type="project" value="UniProtKB-UniPathway"/>
</dbReference>
<dbReference type="FunFam" id="2.60.40.10:FF:000757">
    <property type="entry name" value="Beta-glucosidase G"/>
    <property type="match status" value="1"/>
</dbReference>
<reference evidence="17" key="1">
    <citation type="journal article" date="2013" name="Genome Announc.">
        <title>Draft genome sequence of the grapevine dieback fungus Eutypa lata UCR-EL1.</title>
        <authorList>
            <person name="Blanco-Ulate B."/>
            <person name="Rolshausen P.E."/>
            <person name="Cantu D."/>
        </authorList>
    </citation>
    <scope>NUCLEOTIDE SEQUENCE [LARGE SCALE GENOMIC DNA]</scope>
    <source>
        <strain evidence="17">UCR-EL1</strain>
    </source>
</reference>
<evidence type="ECO:0000256" key="1">
    <source>
        <dbReference type="ARBA" id="ARBA00000448"/>
    </source>
</evidence>
<feature type="domain" description="Fibronectin type III-like" evidence="15">
    <location>
        <begin position="686"/>
        <end position="757"/>
    </location>
</feature>
<keyword evidence="5" id="KW-0964">Secreted</keyword>
<evidence type="ECO:0000256" key="13">
    <source>
        <dbReference type="RuleBase" id="RU361161"/>
    </source>
</evidence>
<organism evidence="16 17">
    <name type="scientific">Eutypa lata (strain UCR-EL1)</name>
    <name type="common">Grapevine dieback disease fungus</name>
    <name type="synonym">Eutypa armeniacae</name>
    <dbReference type="NCBI Taxonomy" id="1287681"/>
    <lineage>
        <taxon>Eukaryota</taxon>
        <taxon>Fungi</taxon>
        <taxon>Dikarya</taxon>
        <taxon>Ascomycota</taxon>
        <taxon>Pezizomycotina</taxon>
        <taxon>Sordariomycetes</taxon>
        <taxon>Xylariomycetidae</taxon>
        <taxon>Xylariales</taxon>
        <taxon>Diatrypaceae</taxon>
        <taxon>Eutypa</taxon>
    </lineage>
</organism>
<name>M7SYM3_EUTLA</name>
<feature type="chain" id="PRO_5004085087" description="beta-glucosidase" evidence="14">
    <location>
        <begin position="20"/>
        <end position="769"/>
    </location>
</feature>
<evidence type="ECO:0000256" key="10">
    <source>
        <dbReference type="ARBA" id="ARBA00023277"/>
    </source>
</evidence>
<keyword evidence="11 13" id="KW-0326">Glycosidase</keyword>
<evidence type="ECO:0000256" key="6">
    <source>
        <dbReference type="ARBA" id="ARBA00022729"/>
    </source>
</evidence>
<evidence type="ECO:0000256" key="7">
    <source>
        <dbReference type="ARBA" id="ARBA00022801"/>
    </source>
</evidence>
<dbReference type="Proteomes" id="UP000012174">
    <property type="component" value="Unassembled WGS sequence"/>
</dbReference>
<dbReference type="KEGG" id="ela:UCREL1_3548"/>
<sequence length="769" mass="83294">MKILSTFVSSALFLQSASGIGYGLNGSDSQFYGQSPPVYPSPIGNGTSNPRWALAYQRAKTLAGQMTVEEKANITRGFTGTCVGNSGAVPRLGVPPLCFADAPDGIRGQEYVSAFPAGIHVAATWDRDLMYQYGKALGSEYRGKGINVALGPVAGPLGRVVRGGRNWEGLSNDPYLAGAGMGMITRGIQDAGVIATPKHFLLNEQEFRRRPGSNDEAISSNVDDRTLHELYMFPFMDSFRENAASVMCSYQRVNNSYGCQNSKLLNGLLKTELGFEGFVVSDWAAQYTGIASANGGLDLVMPDGGYWGQNLTDAVRNGSVSVDRITDMATRILASWYYLGHDNGFPSPAIYSSTTKHEPVDVQGDHASIIREVGAAGTVLVKNENNALPLQRPTFLCIYGYDATVPSVPWQDPSRFGGGYGVNFGWETFKGTLITGGGSGGSSPSYVVSPFQAIQERLRKDRGIVRWDFESENPYPPYVNADACLVFINAYASESFDRLSLTDESSDRLVNNVAANCSNTIVVIHSTGIRTVDAWIENENITAVLYAGLPGQESGNSLVDVLWGDVSPSGKLPYTVAKQESDYGDVLNSSVSLDKFPQDDFTEGLFIDYRAFDRDEIKPRFEFGYGLTYTTFEYGDLDAKVAEGANTVPLPDPEVAVISGGHPALWETIATVTFTLSNTGGVTASEVAQLYLGIPSSEGFDTPARQLRGFQRTPVRPGETRTVVLSLTRRDLSVWDTVAQQWRLQPGTYQIDVGASSRDLRLQGSLEIV</sequence>
<dbReference type="STRING" id="1287681.M7SYM3"/>